<dbReference type="KEGG" id="rru:Rru_A3648"/>
<protein>
    <submittedName>
        <fullName evidence="3">Aminoglycoside phosphotransferase</fullName>
    </submittedName>
</protein>
<dbReference type="Gene3D" id="3.90.1200.10">
    <property type="match status" value="1"/>
</dbReference>
<dbReference type="InterPro" id="IPR016477">
    <property type="entry name" value="Fructo-/Ketosamine-3-kinase"/>
</dbReference>
<name>Q2RN53_RHORT</name>
<dbReference type="PANTHER" id="PTHR12149:SF8">
    <property type="entry name" value="PROTEIN-RIBULOSAMINE 3-KINASE"/>
    <property type="match status" value="1"/>
</dbReference>
<dbReference type="PANTHER" id="PTHR12149">
    <property type="entry name" value="FRUCTOSAMINE 3 KINASE-RELATED PROTEIN"/>
    <property type="match status" value="1"/>
</dbReference>
<keyword evidence="2" id="KW-0808">Transferase</keyword>
<organism evidence="3 4">
    <name type="scientific">Rhodospirillum rubrum (strain ATCC 11170 / ATH 1.1.1 / DSM 467 / LMG 4362 / NCIMB 8255 / S1)</name>
    <dbReference type="NCBI Taxonomy" id="269796"/>
    <lineage>
        <taxon>Bacteria</taxon>
        <taxon>Pseudomonadati</taxon>
        <taxon>Pseudomonadota</taxon>
        <taxon>Alphaproteobacteria</taxon>
        <taxon>Rhodospirillales</taxon>
        <taxon>Rhodospirillaceae</taxon>
        <taxon>Rhodospirillum</taxon>
    </lineage>
</organism>
<dbReference type="RefSeq" id="WP_011391395.1">
    <property type="nucleotide sequence ID" value="NC_007643.1"/>
</dbReference>
<dbReference type="HOGENOM" id="CLU_036517_0_1_5"/>
<dbReference type="Gene3D" id="3.30.200.20">
    <property type="entry name" value="Phosphorylase Kinase, domain 1"/>
    <property type="match status" value="1"/>
</dbReference>
<keyword evidence="4" id="KW-1185">Reference proteome</keyword>
<evidence type="ECO:0000313" key="4">
    <source>
        <dbReference type="Proteomes" id="UP000001929"/>
    </source>
</evidence>
<dbReference type="STRING" id="269796.Rru_A3648"/>
<dbReference type="SUPFAM" id="SSF56112">
    <property type="entry name" value="Protein kinase-like (PK-like)"/>
    <property type="match status" value="1"/>
</dbReference>
<proteinExistence type="inferred from homology"/>
<evidence type="ECO:0000256" key="1">
    <source>
        <dbReference type="ARBA" id="ARBA00009460"/>
    </source>
</evidence>
<dbReference type="PATRIC" id="fig|269796.9.peg.3770"/>
<dbReference type="EMBL" id="CP000230">
    <property type="protein sequence ID" value="ABC24442.1"/>
    <property type="molecule type" value="Genomic_DNA"/>
</dbReference>
<reference evidence="3 4" key="1">
    <citation type="journal article" date="2011" name="Stand. Genomic Sci.">
        <title>Complete genome sequence of Rhodospirillum rubrum type strain (S1).</title>
        <authorList>
            <person name="Munk A.C."/>
            <person name="Copeland A."/>
            <person name="Lucas S."/>
            <person name="Lapidus A."/>
            <person name="Del Rio T.G."/>
            <person name="Barry K."/>
            <person name="Detter J.C."/>
            <person name="Hammon N."/>
            <person name="Israni S."/>
            <person name="Pitluck S."/>
            <person name="Brettin T."/>
            <person name="Bruce D."/>
            <person name="Han C."/>
            <person name="Tapia R."/>
            <person name="Gilna P."/>
            <person name="Schmutz J."/>
            <person name="Larimer F."/>
            <person name="Land M."/>
            <person name="Kyrpides N.C."/>
            <person name="Mavromatis K."/>
            <person name="Richardson P."/>
            <person name="Rohde M."/>
            <person name="Goker M."/>
            <person name="Klenk H.P."/>
            <person name="Zhang Y."/>
            <person name="Roberts G.P."/>
            <person name="Reslewic S."/>
            <person name="Schwartz D.C."/>
        </authorList>
    </citation>
    <scope>NUCLEOTIDE SEQUENCE [LARGE SCALE GENOMIC DNA]</scope>
    <source>
        <strain evidence="4">ATCC 11170 / ATH 1.1.1 / DSM 467 / LMG 4362 / NCIMB 8255 / S1</strain>
    </source>
</reference>
<dbReference type="AlphaFoldDB" id="Q2RN53"/>
<dbReference type="EnsemblBacteria" id="ABC24442">
    <property type="protein sequence ID" value="ABC24442"/>
    <property type="gene ID" value="Rru_A3648"/>
</dbReference>
<dbReference type="InterPro" id="IPR011009">
    <property type="entry name" value="Kinase-like_dom_sf"/>
</dbReference>
<evidence type="ECO:0000313" key="3">
    <source>
        <dbReference type="EMBL" id="ABC24442.1"/>
    </source>
</evidence>
<dbReference type="eggNOG" id="COG3001">
    <property type="taxonomic scope" value="Bacteria"/>
</dbReference>
<dbReference type="GO" id="GO:0016301">
    <property type="term" value="F:kinase activity"/>
    <property type="evidence" value="ECO:0007669"/>
    <property type="project" value="UniProtKB-UniRule"/>
</dbReference>
<dbReference type="PhylomeDB" id="Q2RN53"/>
<gene>
    <name evidence="3" type="ordered locus">Rru_A3648</name>
</gene>
<accession>Q2RN53</accession>
<dbReference type="Proteomes" id="UP000001929">
    <property type="component" value="Chromosome"/>
</dbReference>
<keyword evidence="2" id="KW-0418">Kinase</keyword>
<evidence type="ECO:0000256" key="2">
    <source>
        <dbReference type="PIRNR" id="PIRNR006221"/>
    </source>
</evidence>
<dbReference type="PIRSF" id="PIRSF006221">
    <property type="entry name" value="Ketosamine-3-kinase"/>
    <property type="match status" value="1"/>
</dbReference>
<sequence length="284" mass="30439">MPLTPALRERLAALLGTPLLEDHALSGGDIAEVRAARCADGRRLVIKLGAKGADLASEGAQLGRLAAAGVPVPKVWLAEDAVLVMAQVEAGEALAGPAQEDLARVLAALHAQPQPFFGFECATAVGGLVQPNPQGPRWIAFFAEHRLLAMAAQGVAAGRLPIALAKRVETLAGRLERWLIEPPHPSLIHGDLWGGNVLCRGGKVAALIDPAPSYSHPVELAFGTLFSTLDDVFFDHYQRFLPIEPGFFEERRVLYTLYPLLVHVRLFGGGYGSQVDRLLSRFGL</sequence>
<dbReference type="Pfam" id="PF03881">
    <property type="entry name" value="Fructosamin_kin"/>
    <property type="match status" value="1"/>
</dbReference>
<comment type="similarity">
    <text evidence="1 2">Belongs to the fructosamine kinase family.</text>
</comment>